<evidence type="ECO:0000256" key="1">
    <source>
        <dbReference type="SAM" id="MobiDB-lite"/>
    </source>
</evidence>
<dbReference type="SUPFAM" id="SSF53300">
    <property type="entry name" value="vWA-like"/>
    <property type="match status" value="1"/>
</dbReference>
<dbReference type="SMART" id="SM00327">
    <property type="entry name" value="VWA"/>
    <property type="match status" value="1"/>
</dbReference>
<dbReference type="InterPro" id="IPR036465">
    <property type="entry name" value="vWFA_dom_sf"/>
</dbReference>
<dbReference type="PROSITE" id="PS50234">
    <property type="entry name" value="VWFA"/>
    <property type="match status" value="1"/>
</dbReference>
<evidence type="ECO:0000313" key="3">
    <source>
        <dbReference type="EMBL" id="KIR60051.1"/>
    </source>
</evidence>
<dbReference type="PROSITE" id="PS50330">
    <property type="entry name" value="UIM"/>
    <property type="match status" value="1"/>
</dbReference>
<reference evidence="3 4" key="1">
    <citation type="submission" date="2015-01" db="EMBL/GenBank/DDBJ databases">
        <title>The Genome Sequence of Cryptococcus gattii CA1873.</title>
        <authorList>
            <consortium name="The Broad Institute Genomics Platform"/>
            <person name="Cuomo C."/>
            <person name="Litvintseva A."/>
            <person name="Chen Y."/>
            <person name="Heitman J."/>
            <person name="Sun S."/>
            <person name="Springer D."/>
            <person name="Dromer F."/>
            <person name="Young S."/>
            <person name="Zeng Q."/>
            <person name="Gargeya S."/>
            <person name="Abouelleil A."/>
            <person name="Alvarado L."/>
            <person name="Chapman S.B."/>
            <person name="Gainer-Dewar J."/>
            <person name="Goldberg J."/>
            <person name="Griggs A."/>
            <person name="Gujja S."/>
            <person name="Hansen M."/>
            <person name="Howarth C."/>
            <person name="Imamovic A."/>
            <person name="Larimer J."/>
            <person name="Murphy C."/>
            <person name="Naylor J."/>
            <person name="Pearson M."/>
            <person name="Priest M."/>
            <person name="Roberts A."/>
            <person name="Saif S."/>
            <person name="Shea T."/>
            <person name="Sykes S."/>
            <person name="Wortman J."/>
            <person name="Nusbaum C."/>
            <person name="Birren B."/>
        </authorList>
    </citation>
    <scope>NUCLEOTIDE SEQUENCE [LARGE SCALE GENOMIC DNA]</scope>
    <source>
        <strain evidence="3 4">CA1873</strain>
    </source>
</reference>
<feature type="region of interest" description="Disordered" evidence="1">
    <location>
        <begin position="99"/>
        <end position="176"/>
    </location>
</feature>
<organism evidence="3 4">
    <name type="scientific">Cryptococcus bacillisporus CA1873</name>
    <dbReference type="NCBI Taxonomy" id="1296111"/>
    <lineage>
        <taxon>Eukaryota</taxon>
        <taxon>Fungi</taxon>
        <taxon>Dikarya</taxon>
        <taxon>Basidiomycota</taxon>
        <taxon>Agaricomycotina</taxon>
        <taxon>Tremellomycetes</taxon>
        <taxon>Tremellales</taxon>
        <taxon>Cryptococcaceae</taxon>
        <taxon>Cryptococcus</taxon>
        <taxon>Cryptococcus gattii species complex</taxon>
    </lineage>
</organism>
<feature type="domain" description="VWFA" evidence="2">
    <location>
        <begin position="552"/>
        <end position="773"/>
    </location>
</feature>
<feature type="compositionally biased region" description="Low complexity" evidence="1">
    <location>
        <begin position="460"/>
        <end position="472"/>
    </location>
</feature>
<dbReference type="Gene3D" id="3.40.50.410">
    <property type="entry name" value="von Willebrand factor, type A domain"/>
    <property type="match status" value="1"/>
</dbReference>
<evidence type="ECO:0000259" key="2">
    <source>
        <dbReference type="PROSITE" id="PS50234"/>
    </source>
</evidence>
<feature type="compositionally biased region" description="Low complexity" evidence="1">
    <location>
        <begin position="139"/>
        <end position="152"/>
    </location>
</feature>
<feature type="compositionally biased region" description="Polar residues" evidence="1">
    <location>
        <begin position="313"/>
        <end position="322"/>
    </location>
</feature>
<feature type="region of interest" description="Disordered" evidence="1">
    <location>
        <begin position="188"/>
        <end position="242"/>
    </location>
</feature>
<feature type="compositionally biased region" description="Polar residues" evidence="1">
    <location>
        <begin position="282"/>
        <end position="294"/>
    </location>
</feature>
<gene>
    <name evidence="3" type="ORF">I314_03902</name>
</gene>
<feature type="compositionally biased region" description="Pro residues" evidence="1">
    <location>
        <begin position="485"/>
        <end position="498"/>
    </location>
</feature>
<dbReference type="PANTHER" id="PTHR34706:SF1">
    <property type="entry name" value="VWFA DOMAIN-CONTAINING PROTEIN"/>
    <property type="match status" value="1"/>
</dbReference>
<feature type="compositionally biased region" description="Low complexity" evidence="1">
    <location>
        <begin position="499"/>
        <end position="512"/>
    </location>
</feature>
<feature type="compositionally biased region" description="Low complexity" evidence="1">
    <location>
        <begin position="334"/>
        <end position="355"/>
    </location>
</feature>
<feature type="compositionally biased region" description="Low complexity" evidence="1">
    <location>
        <begin position="395"/>
        <end position="408"/>
    </location>
</feature>
<sequence length="783" mass="84815">MAYYQRTAQQGRPVRYRLEPMYAASNVEWAFMNVLLTRDPEYVKQVIRSYVDVKQSHGRTKLEISLKLEPLEREYPQFAQSFVEVRMERGLPQSRVISLRVNPPNPLHRASTTQSQSPNRPSDTRPGGLRVQSTTANTSRRASAPSQSARPPVVRNPEDGDELPPPPYSSQDPEPEATRILQERLAAETNVEPSTTVPSSSTPQAASNTAVASAQSSSAPNSESTRPGLIDSNPPSDPQMAQVWEESQLDEAKRASLAWREQQELEEAMRLSLAEAEAAEVGSSTGPGTSSHAQSEQDRLPVVNEDEAATYGEASSSSQQPNPDLMGLVGGLGDLTFSNSEHTSSASHAAHNQNSILDDDGPSGLNQQPLVPSKTGLVMQSKNPFLSQAERETSNADGSSSHLDSSTSAPVQAGASELTQPARQDSPGSTHTSQTTQPVYAPPPGPPPPHLRIPTPPAQSPSSTQNQTSPASKPLPRTPVSPDLSSPPVPQAPGPPTYSPQLASSSQQPSASTANGVYASPPGLPPRKPSRKSTYVPPTQGEDPLEMLRDFDTVFLVDDSSSMTKDRRWDQACQAIMEVADLASRYDDDGIDVYFLNNKRVGKELRSSDDVEELFRGLGPRGITPTGRRLEAILRDYMSRLEASQHTGEEVKPMNLIVVTDGVFAHPISARLRQLAVNPALTRAQLLALAPTDDPESVIITIARRLDRGQYPLSQVGIQFLQIGNDPEAREALQELDDGLSSEHGIRDMVDTVPFNGEEMNAGLIIKTLLGGINRRLDRRSTA</sequence>
<dbReference type="EMBL" id="KN848898">
    <property type="protein sequence ID" value="KIR60051.1"/>
    <property type="molecule type" value="Genomic_DNA"/>
</dbReference>
<evidence type="ECO:0000313" key="4">
    <source>
        <dbReference type="Proteomes" id="UP000053800"/>
    </source>
</evidence>
<dbReference type="PANTHER" id="PTHR34706">
    <property type="entry name" value="SLR1338 PROTEIN"/>
    <property type="match status" value="1"/>
</dbReference>
<feature type="compositionally biased region" description="Polar residues" evidence="1">
    <location>
        <begin position="417"/>
        <end position="437"/>
    </location>
</feature>
<dbReference type="InterPro" id="IPR002035">
    <property type="entry name" value="VWF_A"/>
</dbReference>
<proteinExistence type="predicted"/>
<protein>
    <recommendedName>
        <fullName evidence="2">VWFA domain-containing protein</fullName>
    </recommendedName>
</protein>
<dbReference type="Proteomes" id="UP000053800">
    <property type="component" value="Unassembled WGS sequence"/>
</dbReference>
<dbReference type="InterPro" id="IPR003903">
    <property type="entry name" value="UIM_dom"/>
</dbReference>
<name>A0ABR5B8Z3_CRYGA</name>
<keyword evidence="4" id="KW-1185">Reference proteome</keyword>
<feature type="compositionally biased region" description="Polar residues" evidence="1">
    <location>
        <begin position="110"/>
        <end position="121"/>
    </location>
</feature>
<feature type="region of interest" description="Disordered" evidence="1">
    <location>
        <begin position="270"/>
        <end position="545"/>
    </location>
</feature>
<accession>A0ABR5B8Z3</accession>
<feature type="compositionally biased region" description="Pro residues" evidence="1">
    <location>
        <begin position="440"/>
        <end position="459"/>
    </location>
</feature>
<feature type="compositionally biased region" description="Low complexity" evidence="1">
    <location>
        <begin position="193"/>
        <end position="225"/>
    </location>
</feature>